<name>A0AC61MYL5_9FIRM</name>
<accession>A0AC61MYL5</accession>
<protein>
    <submittedName>
        <fullName evidence="1">Alkaline shock response membrane anchor protein AmaP</fullName>
    </submittedName>
</protein>
<evidence type="ECO:0000313" key="1">
    <source>
        <dbReference type="EMBL" id="QUC68244.1"/>
    </source>
</evidence>
<dbReference type="EMBL" id="CP068393">
    <property type="protein sequence ID" value="QUC68244.1"/>
    <property type="molecule type" value="Genomic_DNA"/>
</dbReference>
<proteinExistence type="predicted"/>
<dbReference type="Proteomes" id="UP000682782">
    <property type="component" value="Chromosome"/>
</dbReference>
<gene>
    <name evidence="1" type="primary">amaP</name>
    <name evidence="1" type="ORF">JYE49_05990</name>
</gene>
<keyword evidence="2" id="KW-1185">Reference proteome</keyword>
<sequence>MKIRILDRILVAVAGLLVLAGCAALAAQLFFNKNVVAWAGRLLADESLRIWLIVALALLLVLGVYCVLILFRHRSRHDKFVMQKTENGELSISLKAMESMVQKCLDPHKELNVQSVRLENQKGGLLIRIRGTVAGGVSIPLTVDALQQQIKQYVTACSGVEVKDIRVQIESSGPEATESLYAIEAPTARALPSSGVKEEKPVEHAEEKTEEITDEELETIAAEIPKPEPAEAENEEETEEPTVVVPEAAVVAAEQLKKEAPEEEDDRPMHQRLFSSYEEPCVMPMPPEKEEITEAAAEEAEKAVEEKAEAAEEKAEEKPEEETKEGSEDK</sequence>
<organism evidence="1 2">
    <name type="scientific">Aristaeella hokkaidonensis</name>
    <dbReference type="NCBI Taxonomy" id="3046382"/>
    <lineage>
        <taxon>Bacteria</taxon>
        <taxon>Bacillati</taxon>
        <taxon>Bacillota</taxon>
        <taxon>Clostridia</taxon>
        <taxon>Eubacteriales</taxon>
        <taxon>Aristaeellaceae</taxon>
        <taxon>Aristaeella</taxon>
    </lineage>
</organism>
<evidence type="ECO:0000313" key="2">
    <source>
        <dbReference type="Proteomes" id="UP000682782"/>
    </source>
</evidence>
<reference evidence="1" key="1">
    <citation type="submission" date="2021-01" db="EMBL/GenBank/DDBJ databases">
        <title>Complete genome sequence of Clostridiales bacterium R-7.</title>
        <authorList>
            <person name="Mahoney-Kurpe S.C."/>
            <person name="Palevich N."/>
            <person name="Koike S."/>
            <person name="Moon C.D."/>
            <person name="Attwood G.T."/>
        </authorList>
    </citation>
    <scope>NUCLEOTIDE SEQUENCE</scope>
    <source>
        <strain evidence="1">R-7</strain>
    </source>
</reference>